<keyword evidence="2" id="KW-0969">Cilium</keyword>
<proteinExistence type="predicted"/>
<dbReference type="EMBL" id="JAFJYC010000001">
    <property type="protein sequence ID" value="MBT9432637.1"/>
    <property type="molecule type" value="Genomic_DNA"/>
</dbReference>
<dbReference type="RefSeq" id="WP_215669760.1">
    <property type="nucleotide sequence ID" value="NZ_JAFJYC010000001.1"/>
</dbReference>
<keyword evidence="1" id="KW-0732">Signal</keyword>
<keyword evidence="3" id="KW-1185">Reference proteome</keyword>
<feature type="signal peptide" evidence="1">
    <location>
        <begin position="1"/>
        <end position="17"/>
    </location>
</feature>
<keyword evidence="2" id="KW-0282">Flagellum</keyword>
<name>A0ABS5YCE3_9GAMM</name>
<feature type="chain" id="PRO_5046465093" evidence="1">
    <location>
        <begin position="18"/>
        <end position="131"/>
    </location>
</feature>
<sequence length="131" mass="14564">MPLFLLLLLMSVPLAQASHSGVWRSERHDITVEAGALPIATPTFTAPAEVPERSRVISYRWHIRLRVPPSAGFSLMLCGKERCVRLHTLVGQGTGLLGERARGPFYFVYRYTPDGKSLPLEGSQQLTVDFT</sequence>
<keyword evidence="2" id="KW-0966">Cell projection</keyword>
<gene>
    <name evidence="2" type="ORF">JZM24_11825</name>
</gene>
<dbReference type="Pfam" id="PF06366">
    <property type="entry name" value="FlhE"/>
    <property type="match status" value="1"/>
</dbReference>
<evidence type="ECO:0000313" key="2">
    <source>
        <dbReference type="EMBL" id="MBT9432637.1"/>
    </source>
</evidence>
<organism evidence="2 3">
    <name type="scientific">Candidatus Sodalis endolongispinus</name>
    <dbReference type="NCBI Taxonomy" id="2812662"/>
    <lineage>
        <taxon>Bacteria</taxon>
        <taxon>Pseudomonadati</taxon>
        <taxon>Pseudomonadota</taxon>
        <taxon>Gammaproteobacteria</taxon>
        <taxon>Enterobacterales</taxon>
        <taxon>Bruguierivoracaceae</taxon>
        <taxon>Sodalis</taxon>
    </lineage>
</organism>
<accession>A0ABS5YCE3</accession>
<evidence type="ECO:0000256" key="1">
    <source>
        <dbReference type="SAM" id="SignalP"/>
    </source>
</evidence>
<dbReference type="InterPro" id="IPR009420">
    <property type="entry name" value="FlhE"/>
</dbReference>
<comment type="caution">
    <text evidence="2">The sequence shown here is derived from an EMBL/GenBank/DDBJ whole genome shotgun (WGS) entry which is preliminary data.</text>
</comment>
<protein>
    <submittedName>
        <fullName evidence="2">Flagellar protein FlhE</fullName>
    </submittedName>
</protein>
<evidence type="ECO:0000313" key="3">
    <source>
        <dbReference type="Proteomes" id="UP000811282"/>
    </source>
</evidence>
<dbReference type="Proteomes" id="UP000811282">
    <property type="component" value="Unassembled WGS sequence"/>
</dbReference>
<reference evidence="2 3" key="1">
    <citation type="journal article" date="2021" name="Genome Biol. Evol.">
        <title>The evolution of interdependence in a four-way mealybug symbiosis.</title>
        <authorList>
            <person name="Garber A.I."/>
            <person name="Kupper M."/>
            <person name="Laetsch D.R."/>
            <person name="Weldon S.R."/>
            <person name="Ladinsky M.S."/>
            <person name="Bjorkman P.J."/>
            <person name="McCutcheon J.P."/>
        </authorList>
    </citation>
    <scope>NUCLEOTIDE SEQUENCE [LARGE SCALE GENOMIC DNA]</scope>
    <source>
        <strain evidence="2">SOD</strain>
    </source>
</reference>